<dbReference type="EMBL" id="CP009451">
    <property type="protein sequence ID" value="AIR03533.1"/>
    <property type="molecule type" value="Genomic_DNA"/>
</dbReference>
<accession>A0A089PU50</accession>
<dbReference type="Gene3D" id="1.10.10.10">
    <property type="entry name" value="Winged helix-like DNA-binding domain superfamily/Winged helix DNA-binding domain"/>
    <property type="match status" value="1"/>
</dbReference>
<dbReference type="GO" id="GO:0003677">
    <property type="term" value="F:DNA binding"/>
    <property type="evidence" value="ECO:0007669"/>
    <property type="project" value="UniProtKB-KW"/>
</dbReference>
<dbReference type="RefSeq" id="WP_038472984.1">
    <property type="nucleotide sequence ID" value="NZ_CP009451.1"/>
</dbReference>
<dbReference type="GO" id="GO:0006355">
    <property type="term" value="P:regulation of DNA-templated transcription"/>
    <property type="evidence" value="ECO:0007669"/>
    <property type="project" value="InterPro"/>
</dbReference>
<name>A0A089PU50_9ENTR</name>
<dbReference type="Pfam" id="PF00196">
    <property type="entry name" value="GerE"/>
    <property type="match status" value="1"/>
</dbReference>
<protein>
    <recommendedName>
        <fullName evidence="2">HTH luxR-type domain-containing protein</fullName>
    </recommendedName>
</protein>
<evidence type="ECO:0000313" key="4">
    <source>
        <dbReference type="Proteomes" id="UP000029481"/>
    </source>
</evidence>
<dbReference type="SUPFAM" id="SSF46894">
    <property type="entry name" value="C-terminal effector domain of the bipartite response regulators"/>
    <property type="match status" value="1"/>
</dbReference>
<dbReference type="InterPro" id="IPR016032">
    <property type="entry name" value="Sig_transdc_resp-reg_C-effctor"/>
</dbReference>
<evidence type="ECO:0000259" key="2">
    <source>
        <dbReference type="PROSITE" id="PS50043"/>
    </source>
</evidence>
<keyword evidence="4" id="KW-1185">Reference proteome</keyword>
<reference evidence="3 4" key="1">
    <citation type="submission" date="2014-09" db="EMBL/GenBank/DDBJ databases">
        <title>Cedecea neteri SSMD04 Genome Sequencing.</title>
        <authorList>
            <person name="Tan J.-Y."/>
        </authorList>
    </citation>
    <scope>NUCLEOTIDE SEQUENCE [LARGE SCALE GENOMIC DNA]</scope>
    <source>
        <strain evidence="3 4">SSMD04</strain>
    </source>
</reference>
<dbReference type="InterPro" id="IPR036388">
    <property type="entry name" value="WH-like_DNA-bd_sf"/>
</dbReference>
<dbReference type="InterPro" id="IPR000792">
    <property type="entry name" value="Tscrpt_reg_LuxR_C"/>
</dbReference>
<sequence>MLKEIIFVGANFFLAKGVATIINNLEHLIPERYSVVILVEPENCYQISKAQKFDDDALIVILMDHKNDFKLFQIPGGSSRAIYVVAKGSCEQLYDDLKVAFTNSDEGGSLIHNCMYKDFFSHRETMLITLIMENYSFSSISTILNISMKSVYYCRSEIMRKLNVSNVVGMYNKVQQIRNMRIFLT</sequence>
<proteinExistence type="predicted"/>
<feature type="domain" description="HTH luxR-type" evidence="2">
    <location>
        <begin position="113"/>
        <end position="178"/>
    </location>
</feature>
<organism evidence="3 4">
    <name type="scientific">Cedecea neteri</name>
    <dbReference type="NCBI Taxonomy" id="158822"/>
    <lineage>
        <taxon>Bacteria</taxon>
        <taxon>Pseudomonadati</taxon>
        <taxon>Pseudomonadota</taxon>
        <taxon>Gammaproteobacteria</taxon>
        <taxon>Enterobacterales</taxon>
        <taxon>Enterobacteriaceae</taxon>
        <taxon>Cedecea</taxon>
    </lineage>
</organism>
<dbReference type="SMART" id="SM00421">
    <property type="entry name" value="HTH_LUXR"/>
    <property type="match status" value="1"/>
</dbReference>
<dbReference type="Proteomes" id="UP000029481">
    <property type="component" value="Chromosome"/>
</dbReference>
<dbReference type="KEGG" id="cnt:JT31_02545"/>
<gene>
    <name evidence="3" type="ORF">JT31_02545</name>
</gene>
<evidence type="ECO:0000256" key="1">
    <source>
        <dbReference type="ARBA" id="ARBA00023125"/>
    </source>
</evidence>
<keyword evidence="1" id="KW-0238">DNA-binding</keyword>
<dbReference type="PROSITE" id="PS50043">
    <property type="entry name" value="HTH_LUXR_2"/>
    <property type="match status" value="1"/>
</dbReference>
<dbReference type="AlphaFoldDB" id="A0A089PU50"/>
<evidence type="ECO:0000313" key="3">
    <source>
        <dbReference type="EMBL" id="AIR03533.1"/>
    </source>
</evidence>